<dbReference type="EC" id="2.7.7.65" evidence="1"/>
<dbReference type="InterPro" id="IPR043128">
    <property type="entry name" value="Rev_trsase/Diguanyl_cyclase"/>
</dbReference>
<dbReference type="PROSITE" id="PS50887">
    <property type="entry name" value="GGDEF"/>
    <property type="match status" value="1"/>
</dbReference>
<dbReference type="GO" id="GO:0000160">
    <property type="term" value="P:phosphorelay signal transduction system"/>
    <property type="evidence" value="ECO:0007669"/>
    <property type="project" value="InterPro"/>
</dbReference>
<feature type="domain" description="CBS" evidence="8">
    <location>
        <begin position="446"/>
        <end position="502"/>
    </location>
</feature>
<dbReference type="CDD" id="cd01949">
    <property type="entry name" value="GGDEF"/>
    <property type="match status" value="1"/>
</dbReference>
<feature type="region of interest" description="Disordered" evidence="5">
    <location>
        <begin position="22"/>
        <end position="44"/>
    </location>
</feature>
<evidence type="ECO:0000259" key="6">
    <source>
        <dbReference type="PROSITE" id="PS50110"/>
    </source>
</evidence>
<dbReference type="InterPro" id="IPR011006">
    <property type="entry name" value="CheY-like_superfamily"/>
</dbReference>
<dbReference type="Proteomes" id="UP000215086">
    <property type="component" value="Chromosome"/>
</dbReference>
<comment type="catalytic activity">
    <reaction evidence="2">
        <text>2 GTP = 3',3'-c-di-GMP + 2 diphosphate</text>
        <dbReference type="Rhea" id="RHEA:24898"/>
        <dbReference type="ChEBI" id="CHEBI:33019"/>
        <dbReference type="ChEBI" id="CHEBI:37565"/>
        <dbReference type="ChEBI" id="CHEBI:58805"/>
        <dbReference type="EC" id="2.7.7.65"/>
    </reaction>
</comment>
<evidence type="ECO:0000256" key="4">
    <source>
        <dbReference type="PROSITE-ProRule" id="PRU00703"/>
    </source>
</evidence>
<dbReference type="SUPFAM" id="SSF55073">
    <property type="entry name" value="Nucleotide cyclase"/>
    <property type="match status" value="1"/>
</dbReference>
<dbReference type="Gene3D" id="3.10.580.10">
    <property type="entry name" value="CBS-domain"/>
    <property type="match status" value="1"/>
</dbReference>
<dbReference type="KEGG" id="ttf:THTE_0579"/>
<dbReference type="InterPro" id="IPR050469">
    <property type="entry name" value="Diguanylate_Cyclase"/>
</dbReference>
<evidence type="ECO:0000256" key="5">
    <source>
        <dbReference type="SAM" id="MobiDB-lite"/>
    </source>
</evidence>
<dbReference type="Pfam" id="PF00990">
    <property type="entry name" value="GGDEF"/>
    <property type="match status" value="1"/>
</dbReference>
<evidence type="ECO:0000256" key="3">
    <source>
        <dbReference type="PROSITE-ProRule" id="PRU00169"/>
    </source>
</evidence>
<keyword evidence="4" id="KW-0129">CBS domain</keyword>
<dbReference type="InterPro" id="IPR029787">
    <property type="entry name" value="Nucleotide_cyclase"/>
</dbReference>
<dbReference type="EMBL" id="CP018477">
    <property type="protein sequence ID" value="ASV73181.1"/>
    <property type="molecule type" value="Genomic_DNA"/>
</dbReference>
<feature type="domain" description="GGDEF" evidence="7">
    <location>
        <begin position="221"/>
        <end position="354"/>
    </location>
</feature>
<dbReference type="AlphaFoldDB" id="A0A286RB48"/>
<organism evidence="9 10">
    <name type="scientific">Thermogutta terrifontis</name>
    <dbReference type="NCBI Taxonomy" id="1331910"/>
    <lineage>
        <taxon>Bacteria</taxon>
        <taxon>Pseudomonadati</taxon>
        <taxon>Planctomycetota</taxon>
        <taxon>Planctomycetia</taxon>
        <taxon>Pirellulales</taxon>
        <taxon>Thermoguttaceae</taxon>
        <taxon>Thermogutta</taxon>
    </lineage>
</organism>
<dbReference type="GO" id="GO:0052621">
    <property type="term" value="F:diguanylate cyclase activity"/>
    <property type="evidence" value="ECO:0007669"/>
    <property type="project" value="UniProtKB-EC"/>
</dbReference>
<feature type="domain" description="CBS" evidence="8">
    <location>
        <begin position="382"/>
        <end position="442"/>
    </location>
</feature>
<proteinExistence type="predicted"/>
<dbReference type="GO" id="GO:1902201">
    <property type="term" value="P:negative regulation of bacterial-type flagellum-dependent cell motility"/>
    <property type="evidence" value="ECO:0007669"/>
    <property type="project" value="TreeGrafter"/>
</dbReference>
<evidence type="ECO:0000256" key="1">
    <source>
        <dbReference type="ARBA" id="ARBA00012528"/>
    </source>
</evidence>
<evidence type="ECO:0000313" key="10">
    <source>
        <dbReference type="Proteomes" id="UP000215086"/>
    </source>
</evidence>
<dbReference type="InterPro" id="IPR000160">
    <property type="entry name" value="GGDEF_dom"/>
</dbReference>
<dbReference type="SUPFAM" id="SSF52172">
    <property type="entry name" value="CheY-like"/>
    <property type="match status" value="1"/>
</dbReference>
<protein>
    <recommendedName>
        <fullName evidence="1">diguanylate cyclase</fullName>
        <ecNumber evidence="1">2.7.7.65</ecNumber>
    </recommendedName>
</protein>
<sequence length="588" mass="65647">MLGTQTVVMNRMSEAQTNRVLEPEGFITPQPTVEPKDAPSGQTDNMSTVAPSGVTAPIHIRNIIVADDDDLIRRILARWLTRAGYCVREAANGSEALQMAREEPPDIVITDWEMPGVEGPQLCREIRRLPLPHYVYLLILTSRNDPKWVVEGLESGADDFLSKPIREAELVARLRAAARILEGERKLQQLARTDALTGLLSQRSFYDILSYEFQRARRTNRPLSCAMLDLDFFKRINDVYGHPVGDVVLKVAADTLLRSCRHSDVVARYGGEEFCVLLPETTEEQAVNWAERFREMLRATQIDVVDKKLTVSCSIGVSGLYEDTLTPEQLVDQADQALLCAKRTGRDRVVSFRTVNQNVEFNLDESHRRHDLFEGILAEHVMTPIVAPLQGDETVEHVAAYFLRSRISSAPVVNENGQLIGIVSEKDLMEAITSSEGWNRPISELMRPHVITYPADTPVRVIYEFLCRVAMRRVIITDRGVPVGVVSRASLLRWFRNLVLSERARANGQQPAGDNTAEEIIQDALNQIDQERDKMAQKLAEKPPDLCAHLVGAASRIQELAVDILAFASAVQNPLGEHFGCGASSIVD</sequence>
<evidence type="ECO:0000256" key="2">
    <source>
        <dbReference type="ARBA" id="ARBA00034247"/>
    </source>
</evidence>
<dbReference type="SMART" id="SM00448">
    <property type="entry name" value="REC"/>
    <property type="match status" value="1"/>
</dbReference>
<keyword evidence="10" id="KW-1185">Reference proteome</keyword>
<evidence type="ECO:0000313" key="9">
    <source>
        <dbReference type="EMBL" id="ASV73181.1"/>
    </source>
</evidence>
<feature type="modified residue" description="4-aspartylphosphate" evidence="3">
    <location>
        <position position="111"/>
    </location>
</feature>
<dbReference type="CDD" id="cd17574">
    <property type="entry name" value="REC_OmpR"/>
    <property type="match status" value="1"/>
</dbReference>
<dbReference type="Gene3D" id="3.40.50.2300">
    <property type="match status" value="1"/>
</dbReference>
<dbReference type="Pfam" id="PF00072">
    <property type="entry name" value="Response_reg"/>
    <property type="match status" value="1"/>
</dbReference>
<dbReference type="SMART" id="SM00116">
    <property type="entry name" value="CBS"/>
    <property type="match status" value="2"/>
</dbReference>
<dbReference type="InterPro" id="IPR046342">
    <property type="entry name" value="CBS_dom_sf"/>
</dbReference>
<dbReference type="InterPro" id="IPR000644">
    <property type="entry name" value="CBS_dom"/>
</dbReference>
<dbReference type="Gene3D" id="3.30.70.270">
    <property type="match status" value="1"/>
</dbReference>
<dbReference type="Pfam" id="PF00571">
    <property type="entry name" value="CBS"/>
    <property type="match status" value="2"/>
</dbReference>
<dbReference type="PANTHER" id="PTHR45138">
    <property type="entry name" value="REGULATORY COMPONENTS OF SENSORY TRANSDUCTION SYSTEM"/>
    <property type="match status" value="1"/>
</dbReference>
<dbReference type="SMART" id="SM00267">
    <property type="entry name" value="GGDEF"/>
    <property type="match status" value="1"/>
</dbReference>
<dbReference type="PROSITE" id="PS50110">
    <property type="entry name" value="RESPONSE_REGULATORY"/>
    <property type="match status" value="1"/>
</dbReference>
<dbReference type="PANTHER" id="PTHR45138:SF9">
    <property type="entry name" value="DIGUANYLATE CYCLASE DGCM-RELATED"/>
    <property type="match status" value="1"/>
</dbReference>
<dbReference type="SUPFAM" id="SSF54631">
    <property type="entry name" value="CBS-domain pair"/>
    <property type="match status" value="1"/>
</dbReference>
<dbReference type="InterPro" id="IPR001789">
    <property type="entry name" value="Sig_transdc_resp-reg_receiver"/>
</dbReference>
<dbReference type="NCBIfam" id="TIGR00254">
    <property type="entry name" value="GGDEF"/>
    <property type="match status" value="1"/>
</dbReference>
<gene>
    <name evidence="9" type="ORF">THTE_0579</name>
</gene>
<dbReference type="GO" id="GO:0043709">
    <property type="term" value="P:cell adhesion involved in single-species biofilm formation"/>
    <property type="evidence" value="ECO:0007669"/>
    <property type="project" value="TreeGrafter"/>
</dbReference>
<accession>A0A286RB48</accession>
<dbReference type="GO" id="GO:0005886">
    <property type="term" value="C:plasma membrane"/>
    <property type="evidence" value="ECO:0007669"/>
    <property type="project" value="TreeGrafter"/>
</dbReference>
<reference evidence="9 10" key="1">
    <citation type="journal article" name="Front. Microbiol.">
        <title>Sugar Metabolism of the First Thermophilic Planctomycete Thermogutta terrifontis: Comparative Genomic and Transcriptomic Approaches.</title>
        <authorList>
            <person name="Elcheninov A.G."/>
            <person name="Menzel P."/>
            <person name="Gudbergsdottir S.R."/>
            <person name="Slesarev A.I."/>
            <person name="Kadnikov V.V."/>
            <person name="Krogh A."/>
            <person name="Bonch-Osmolovskaya E.A."/>
            <person name="Peng X."/>
            <person name="Kublanov I.V."/>
        </authorList>
    </citation>
    <scope>NUCLEOTIDE SEQUENCE [LARGE SCALE GENOMIC DNA]</scope>
    <source>
        <strain evidence="9 10">R1</strain>
    </source>
</reference>
<feature type="domain" description="Response regulatory" evidence="6">
    <location>
        <begin position="62"/>
        <end position="178"/>
    </location>
</feature>
<evidence type="ECO:0000259" key="8">
    <source>
        <dbReference type="PROSITE" id="PS51371"/>
    </source>
</evidence>
<keyword evidence="3" id="KW-0597">Phosphoprotein</keyword>
<name>A0A286RB48_9BACT</name>
<dbReference type="PROSITE" id="PS51371">
    <property type="entry name" value="CBS"/>
    <property type="match status" value="2"/>
</dbReference>
<evidence type="ECO:0000259" key="7">
    <source>
        <dbReference type="PROSITE" id="PS50887"/>
    </source>
</evidence>
<dbReference type="FunFam" id="3.30.70.270:FF:000001">
    <property type="entry name" value="Diguanylate cyclase domain protein"/>
    <property type="match status" value="1"/>
</dbReference>